<evidence type="ECO:0000259" key="2">
    <source>
        <dbReference type="PROSITE" id="PS51459"/>
    </source>
</evidence>
<feature type="domain" description="Fido" evidence="2">
    <location>
        <begin position="57"/>
        <end position="197"/>
    </location>
</feature>
<dbReference type="OrthoDB" id="9807853at2"/>
<protein>
    <submittedName>
        <fullName evidence="3">Fic family protein</fullName>
    </submittedName>
</protein>
<dbReference type="EMBL" id="CP000934">
    <property type="protein sequence ID" value="ACE83783.1"/>
    <property type="molecule type" value="Genomic_DNA"/>
</dbReference>
<dbReference type="Gene3D" id="1.10.3290.10">
    <property type="entry name" value="Fido-like domain"/>
    <property type="match status" value="1"/>
</dbReference>
<dbReference type="InterPro" id="IPR003812">
    <property type="entry name" value="Fido"/>
</dbReference>
<gene>
    <name evidence="3" type="ordered locus">CJA_1211</name>
</gene>
<proteinExistence type="predicted"/>
<dbReference type="AlphaFoldDB" id="B3PC98"/>
<evidence type="ECO:0000313" key="3">
    <source>
        <dbReference type="EMBL" id="ACE83783.1"/>
    </source>
</evidence>
<dbReference type="HOGENOM" id="CLU_118945_0_0_6"/>
<dbReference type="PANTHER" id="PTHR13504:SF39">
    <property type="entry name" value="CELL FILAMENTATION PROTEIN"/>
    <property type="match status" value="1"/>
</dbReference>
<dbReference type="RefSeq" id="WP_012486858.1">
    <property type="nucleotide sequence ID" value="NC_010995.1"/>
</dbReference>
<dbReference type="Pfam" id="PF02661">
    <property type="entry name" value="Fic"/>
    <property type="match status" value="1"/>
</dbReference>
<dbReference type="PROSITE" id="PS51459">
    <property type="entry name" value="FIDO"/>
    <property type="match status" value="1"/>
</dbReference>
<dbReference type="InterPro" id="IPR013436">
    <property type="entry name" value="Mobile_mystery_prot_B"/>
</dbReference>
<dbReference type="eggNOG" id="COG2184">
    <property type="taxonomic scope" value="Bacteria"/>
</dbReference>
<accession>B3PC98</accession>
<evidence type="ECO:0000256" key="1">
    <source>
        <dbReference type="PIRSR" id="PIRSR640198-1"/>
    </source>
</evidence>
<feature type="active site" evidence="1">
    <location>
        <position position="131"/>
    </location>
</feature>
<dbReference type="Proteomes" id="UP000001036">
    <property type="component" value="Chromosome"/>
</dbReference>
<dbReference type="KEGG" id="cja:CJA_1211"/>
<dbReference type="NCBIfam" id="TIGR02613">
    <property type="entry name" value="mob_myst_B"/>
    <property type="match status" value="1"/>
</dbReference>
<dbReference type="SUPFAM" id="SSF140931">
    <property type="entry name" value="Fic-like"/>
    <property type="match status" value="1"/>
</dbReference>
<dbReference type="InterPro" id="IPR040198">
    <property type="entry name" value="Fido_containing"/>
</dbReference>
<dbReference type="STRING" id="498211.CJA_1211"/>
<dbReference type="PANTHER" id="PTHR13504">
    <property type="entry name" value="FIDO DOMAIN-CONTAINING PROTEIN DDB_G0283145"/>
    <property type="match status" value="1"/>
</dbReference>
<sequence>MPDIIEYPDGATPLDPDELAGLKFPHVSTRGELDHLEQANIESGLLWLKRGRKGEVLDDQFVRTLHKRLFGEVWQWAGTYRRTEKNIGIDPVQIGVQLRQLLDNAQYWVENDTFAPLELAARLHHKLVFIHPFPNGNGRFSRIMADVVLHEKYGHPAIDWAGGYDLQQMNDRRNQYIQALRSADAGDYGALFTFVGHQQT</sequence>
<dbReference type="InterPro" id="IPR036597">
    <property type="entry name" value="Fido-like_dom_sf"/>
</dbReference>
<evidence type="ECO:0000313" key="4">
    <source>
        <dbReference type="Proteomes" id="UP000001036"/>
    </source>
</evidence>
<organism evidence="3 4">
    <name type="scientific">Cellvibrio japonicus (strain Ueda107)</name>
    <name type="common">Pseudomonas fluorescens subsp. cellulosa</name>
    <dbReference type="NCBI Taxonomy" id="498211"/>
    <lineage>
        <taxon>Bacteria</taxon>
        <taxon>Pseudomonadati</taxon>
        <taxon>Pseudomonadota</taxon>
        <taxon>Gammaproteobacteria</taxon>
        <taxon>Cellvibrionales</taxon>
        <taxon>Cellvibrionaceae</taxon>
        <taxon>Cellvibrio</taxon>
    </lineage>
</organism>
<keyword evidence="4" id="KW-1185">Reference proteome</keyword>
<reference evidence="3 4" key="1">
    <citation type="journal article" date="2008" name="J. Bacteriol.">
        <title>Insights into plant cell wall degradation from the genome sequence of the soil bacterium Cellvibrio japonicus.</title>
        <authorList>
            <person name="Deboy R.T."/>
            <person name="Mongodin E.F."/>
            <person name="Fouts D.E."/>
            <person name="Tailford L.E."/>
            <person name="Khouri H."/>
            <person name="Emerson J.B."/>
            <person name="Mohamoud Y."/>
            <person name="Watkins K."/>
            <person name="Henrissat B."/>
            <person name="Gilbert H.J."/>
            <person name="Nelson K.E."/>
        </authorList>
    </citation>
    <scope>NUCLEOTIDE SEQUENCE [LARGE SCALE GENOMIC DNA]</scope>
    <source>
        <strain evidence="3 4">Ueda107</strain>
    </source>
</reference>
<name>B3PC98_CELJU</name>